<sequence length="93" mass="11292">MTDHTPVRCKACGQVKPRSAMRANGECPHCYYKRNPDIYERQKARARQYRLERKQEATRVREKTTYKRKVQPIDFRDESIRRFIDDCRKGDRQ</sequence>
<proteinExistence type="predicted"/>
<dbReference type="AlphaFoldDB" id="A0A5M9ZHW2"/>
<organism evidence="1 2">
    <name type="scientific">Bifidobacterium myosotis</name>
    <dbReference type="NCBI Taxonomy" id="1630166"/>
    <lineage>
        <taxon>Bacteria</taxon>
        <taxon>Bacillati</taxon>
        <taxon>Actinomycetota</taxon>
        <taxon>Actinomycetes</taxon>
        <taxon>Bifidobacteriales</taxon>
        <taxon>Bifidobacteriaceae</taxon>
        <taxon>Bifidobacterium</taxon>
    </lineage>
</organism>
<dbReference type="RefSeq" id="WP_150379680.1">
    <property type="nucleotide sequence ID" value="NZ_RZUH01000007.1"/>
</dbReference>
<dbReference type="Proteomes" id="UP000410049">
    <property type="component" value="Unassembled WGS sequence"/>
</dbReference>
<evidence type="ECO:0000313" key="1">
    <source>
        <dbReference type="EMBL" id="KAA8827211.1"/>
    </source>
</evidence>
<name>A0A5M9ZHW2_9BIFI</name>
<accession>A0A5M9ZHW2</accession>
<gene>
    <name evidence="1" type="ORF">EMO91_09165</name>
</gene>
<evidence type="ECO:0000313" key="2">
    <source>
        <dbReference type="Proteomes" id="UP000410049"/>
    </source>
</evidence>
<comment type="caution">
    <text evidence="1">The sequence shown here is derived from an EMBL/GenBank/DDBJ whole genome shotgun (WGS) entry which is preliminary data.</text>
</comment>
<dbReference type="EMBL" id="RZUH01000007">
    <property type="protein sequence ID" value="KAA8827211.1"/>
    <property type="molecule type" value="Genomic_DNA"/>
</dbReference>
<reference evidence="1 2" key="1">
    <citation type="journal article" date="2019" name="Syst. Appl. Microbiol.">
        <title>Characterization of Bifidobacterium species in feaces of the Egyptian fruit bat: Description of B. vespertilionis sp. nov. and B. rousetti sp. nov.</title>
        <authorList>
            <person name="Modesto M."/>
            <person name="Satti M."/>
            <person name="Watanabe K."/>
            <person name="Puglisi E."/>
            <person name="Morelli L."/>
            <person name="Huang C.-H."/>
            <person name="Liou J.-S."/>
            <person name="Miyashita M."/>
            <person name="Tamura T."/>
            <person name="Saito S."/>
            <person name="Mori K."/>
            <person name="Huang L."/>
            <person name="Sciavilla P."/>
            <person name="Sandri C."/>
            <person name="Spiezio C."/>
            <person name="Vitali F."/>
            <person name="Cavalieri D."/>
            <person name="Perpetuini G."/>
            <person name="Tofalo R."/>
            <person name="Bonetti A."/>
            <person name="Arita M."/>
            <person name="Mattarelli P."/>
        </authorList>
    </citation>
    <scope>NUCLEOTIDE SEQUENCE [LARGE SCALE GENOMIC DNA]</scope>
    <source>
        <strain evidence="1 2">RST17</strain>
    </source>
</reference>
<protein>
    <submittedName>
        <fullName evidence="1">Uncharacterized protein</fullName>
    </submittedName>
</protein>